<accession>A0AAW1RVC9</accession>
<keyword evidence="3" id="KW-0806">Transcription termination</keyword>
<gene>
    <name evidence="10" type="ORF">WJX81_000631</name>
</gene>
<dbReference type="GO" id="GO:0006353">
    <property type="term" value="P:DNA-templated transcription termination"/>
    <property type="evidence" value="ECO:0007669"/>
    <property type="project" value="UniProtKB-KW"/>
</dbReference>
<keyword evidence="3" id="KW-0804">Transcription</keyword>
<dbReference type="InterPro" id="IPR003690">
    <property type="entry name" value="MTERF"/>
</dbReference>
<evidence type="ECO:0000256" key="9">
    <source>
        <dbReference type="SAM" id="Phobius"/>
    </source>
</evidence>
<dbReference type="InterPro" id="IPR050994">
    <property type="entry name" value="At_inactive_RLKs"/>
</dbReference>
<organism evidence="10 11">
    <name type="scientific">Elliptochloris bilobata</name>
    <dbReference type="NCBI Taxonomy" id="381761"/>
    <lineage>
        <taxon>Eukaryota</taxon>
        <taxon>Viridiplantae</taxon>
        <taxon>Chlorophyta</taxon>
        <taxon>core chlorophytes</taxon>
        <taxon>Trebouxiophyceae</taxon>
        <taxon>Trebouxiophyceae incertae sedis</taxon>
        <taxon>Elliptochloris clade</taxon>
        <taxon>Elliptochloris</taxon>
    </lineage>
</organism>
<evidence type="ECO:0000256" key="4">
    <source>
        <dbReference type="ARBA" id="ARBA00022614"/>
    </source>
</evidence>
<feature type="coiled-coil region" evidence="7">
    <location>
        <begin position="338"/>
        <end position="379"/>
    </location>
</feature>
<dbReference type="Gene3D" id="3.50.50.60">
    <property type="entry name" value="FAD/NAD(P)-binding domain"/>
    <property type="match status" value="1"/>
</dbReference>
<dbReference type="PANTHER" id="PTHR48010:SF58">
    <property type="entry name" value="RECEPTOR PROTEIN KINASE-LIKE PROTEIN ZAR1"/>
    <property type="match status" value="1"/>
</dbReference>
<keyword evidence="9" id="KW-0472">Membrane</keyword>
<dbReference type="Proteomes" id="UP001445335">
    <property type="component" value="Unassembled WGS sequence"/>
</dbReference>
<dbReference type="SUPFAM" id="SSF51905">
    <property type="entry name" value="FAD/NAD(P)-binding domain"/>
    <property type="match status" value="1"/>
</dbReference>
<feature type="region of interest" description="Disordered" evidence="8">
    <location>
        <begin position="240"/>
        <end position="265"/>
    </location>
</feature>
<proteinExistence type="inferred from homology"/>
<name>A0AAW1RVC9_9CHLO</name>
<dbReference type="PANTHER" id="PTHR48010">
    <property type="entry name" value="OS05G0588300 PROTEIN"/>
    <property type="match status" value="1"/>
</dbReference>
<evidence type="ECO:0000256" key="7">
    <source>
        <dbReference type="SAM" id="Coils"/>
    </source>
</evidence>
<evidence type="ECO:0000256" key="3">
    <source>
        <dbReference type="ARBA" id="ARBA00022472"/>
    </source>
</evidence>
<comment type="subcellular location">
    <subcellularLocation>
        <location evidence="1">Cytoplasm</location>
        <location evidence="1">Cytoskeleton</location>
        <location evidence="1">Cilium axoneme</location>
    </subcellularLocation>
</comment>
<evidence type="ECO:0000256" key="6">
    <source>
        <dbReference type="ARBA" id="ARBA00022946"/>
    </source>
</evidence>
<dbReference type="Pfam" id="PF02536">
    <property type="entry name" value="mTERF"/>
    <property type="match status" value="1"/>
</dbReference>
<keyword evidence="4" id="KW-0433">Leucine-rich repeat</keyword>
<keyword evidence="3" id="KW-0805">Transcription regulation</keyword>
<dbReference type="InterPro" id="IPR036188">
    <property type="entry name" value="FAD/NAD-bd_sf"/>
</dbReference>
<dbReference type="SUPFAM" id="SSF52058">
    <property type="entry name" value="L domain-like"/>
    <property type="match status" value="1"/>
</dbReference>
<comment type="caution">
    <text evidence="10">The sequence shown here is derived from an EMBL/GenBank/DDBJ whole genome shotgun (WGS) entry which is preliminary data.</text>
</comment>
<feature type="transmembrane region" description="Helical" evidence="9">
    <location>
        <begin position="1247"/>
        <end position="1269"/>
    </location>
</feature>
<dbReference type="InterPro" id="IPR038538">
    <property type="entry name" value="MTERF_sf"/>
</dbReference>
<evidence type="ECO:0000256" key="1">
    <source>
        <dbReference type="ARBA" id="ARBA00004430"/>
    </source>
</evidence>
<evidence type="ECO:0000256" key="8">
    <source>
        <dbReference type="SAM" id="MobiDB-lite"/>
    </source>
</evidence>
<keyword evidence="11" id="KW-1185">Reference proteome</keyword>
<dbReference type="SMART" id="SM00733">
    <property type="entry name" value="Mterf"/>
    <property type="match status" value="5"/>
</dbReference>
<evidence type="ECO:0000313" key="10">
    <source>
        <dbReference type="EMBL" id="KAK9837071.1"/>
    </source>
</evidence>
<keyword evidence="7" id="KW-0175">Coiled coil</keyword>
<dbReference type="InterPro" id="IPR003591">
    <property type="entry name" value="Leu-rich_rpt_typical-subtyp"/>
</dbReference>
<dbReference type="EMBL" id="JALJOU010000023">
    <property type="protein sequence ID" value="KAK9837071.1"/>
    <property type="molecule type" value="Genomic_DNA"/>
</dbReference>
<feature type="compositionally biased region" description="Basic and acidic residues" evidence="8">
    <location>
        <begin position="1288"/>
        <end position="1300"/>
    </location>
</feature>
<dbReference type="Gene3D" id="3.80.10.10">
    <property type="entry name" value="Ribonuclease Inhibitor"/>
    <property type="match status" value="1"/>
</dbReference>
<protein>
    <submittedName>
        <fullName evidence="10">Uncharacterized protein</fullName>
    </submittedName>
</protein>
<feature type="region of interest" description="Disordered" evidence="8">
    <location>
        <begin position="1197"/>
        <end position="1219"/>
    </location>
</feature>
<feature type="compositionally biased region" description="Low complexity" evidence="8">
    <location>
        <begin position="1307"/>
        <end position="1323"/>
    </location>
</feature>
<keyword evidence="9" id="KW-0812">Transmembrane</keyword>
<keyword evidence="6" id="KW-0809">Transit peptide</keyword>
<evidence type="ECO:0000313" key="11">
    <source>
        <dbReference type="Proteomes" id="UP001445335"/>
    </source>
</evidence>
<sequence length="1762" mass="183389">MSRPEASGQEAGGAYLGLPFNAAAELALGYQPHNPALDAAMRELESSMRKGGAKPVEGKRRRRPPRQWSVLEEPAGSSCEEAQRPVDRHGHTPAFQKLLRTMPGGLQAQTWPAWPWGGAPCNPLHCLGSPGFGGSPLCSSAPLPAQLPPPPPLLFTGVDPRAAHGEMACGPGERPPLVTVRLTPRSAAGARAGLAKADAISLPMGFHTPGGGRGNEEVKGGAPGARWLGSAQVCGGSGGQGCERAHSAPAPAGAKRPAPEGTDEEVERELRAELLREVSREQAARAALMRAETLNVATEEPRAAAGGVQAGGVCAQPGAQPDMQLQGACAKLATRPARQRKAATLRRLQDEVSTLREHNRELSASLGDLLARAESVEREATTLHQLLGCLKAPAPRPAPPVFSPPGPRGFTVEVFEQRAQPSTANQDPGGGRTYLMILNGRALQALQAAGADPPCCSEAQGAARRAGLYDMSTGRLFPHRTGRAHIVDRRTLGAELVAEAQRLHPSAVTFHFECGLQDIDFQERVASFAGPAGARGAPVAYDLLVGADGANSAVRRLMQERCGLPVSVRLRAGMRYKTFHGLAPLAGEDPVPASSADAKHSAHGSAAVQLPDMRTHRPREYTYSWFRDATGRGRVLCSTWLGDDGRISGLLASYEDLPEAEQAALLAAALSSMPPAWRAEVARQTGAGAQAPAAFGAVVVCARFHGPRAALVGDAAHAVTSTLGQGCNLALESCRALDAALGASACDLDAAPELYSDARVADAHAFQELEVMQACVVAPREAGCLPRGAALRARAVMYLALLAGSGLAALRVLPSPMYLGPALADPALPQAVILRNVRALALLGALLLALVLTLALQTQAAGTQDAEVLQRFANHVQNMDDALAAAGLVPWAGSVLNVCQWGGVTCAAGTTRVVNVSIPGFGLRGSLSAELASLSELRVLNLANNQLTGTLPPAFGGSLRHLQELDLSGNPLQGQLPREWFGNASFPELRQLVLSFGPLGTPDRTPTRGAVTGQLPDVTGGALPRLQTLIVRDERVAGTLPAGYAHALPRLQVLSLSGLLLGGSLPDAWADWGSLRQLALYSNEIVGTLPLAWGKPGALKSLQLLNIWGNLISGTLPASWGANGSLGALDSMYISQNMLRGRVPSEWGQGSFAPLRELLLMSSGGGNGGLCGAVPRGVPAVTSSNASITAFSKPCSGDAWPPTGSQPGHPPGPPLTLSAVGATLGAAPASPGADPGKPSPGFNGGSVLGGAAGGAAALAIALAAAALAVRRRRRRVDRADEETGAVVPKKEEEAEWEPLRSKYMRTSENGSSSLHGGSSGSASPPAAISTNGVNAATLGAHKAGKAARNGHSPRIGVSKPYPPGVVLGTEAGGASAARWLDSAPAHMQARHRKLLMTWVDAAADAESLPPSPHAAGATEPCAVPDRPWLWPSADTYAREGPGTSFVSSTEAAIRSASTVVSACSAVSSQQARAIEEAAVYAGLHALAQAVVQHAELPDAEVGRLLLRDPTLAQYSEDVVARGAAVLRDRLACGQGELAALVRKHPLALAAPPARVEALIGFLQDLGMGEPGALRMVRLQPQLLSISLKGMARHAAALLSMLGLHPGELQRLVARCPTVLASSPERNVRAKLDCLIRLGVPPDELGRVVRTAPSILTLAAASIEAKVTYLATVGLTPTRSPACLLYSLDRRVRPRVEFLQESGARVPGTHEFLSVSDAEFCKRFGKCEPERYAAYLAARGVCGGRQRRARRAAQPVEPARRRD</sequence>
<dbReference type="GO" id="GO:0003676">
    <property type="term" value="F:nucleic acid binding"/>
    <property type="evidence" value="ECO:0007669"/>
    <property type="project" value="InterPro"/>
</dbReference>
<feature type="region of interest" description="Disordered" evidence="8">
    <location>
        <begin position="1341"/>
        <end position="1362"/>
    </location>
</feature>
<keyword evidence="9" id="KW-1133">Transmembrane helix</keyword>
<feature type="region of interest" description="Disordered" evidence="8">
    <location>
        <begin position="1272"/>
        <end position="1328"/>
    </location>
</feature>
<dbReference type="GO" id="GO:0005930">
    <property type="term" value="C:axoneme"/>
    <property type="evidence" value="ECO:0007669"/>
    <property type="project" value="UniProtKB-SubCell"/>
</dbReference>
<keyword evidence="5" id="KW-0677">Repeat</keyword>
<dbReference type="SMART" id="SM00369">
    <property type="entry name" value="LRR_TYP"/>
    <property type="match status" value="3"/>
</dbReference>
<dbReference type="Gene3D" id="1.25.70.10">
    <property type="entry name" value="Transcription termination factor 3, mitochondrial"/>
    <property type="match status" value="1"/>
</dbReference>
<feature type="region of interest" description="Disordered" evidence="8">
    <location>
        <begin position="41"/>
        <end position="86"/>
    </location>
</feature>
<dbReference type="InterPro" id="IPR032675">
    <property type="entry name" value="LRR_dom_sf"/>
</dbReference>
<dbReference type="Pfam" id="PF12799">
    <property type="entry name" value="LRR_4"/>
    <property type="match status" value="1"/>
</dbReference>
<reference evidence="10 11" key="1">
    <citation type="journal article" date="2024" name="Nat. Commun.">
        <title>Phylogenomics reveals the evolutionary origins of lichenization in chlorophyte algae.</title>
        <authorList>
            <person name="Puginier C."/>
            <person name="Libourel C."/>
            <person name="Otte J."/>
            <person name="Skaloud P."/>
            <person name="Haon M."/>
            <person name="Grisel S."/>
            <person name="Petersen M."/>
            <person name="Berrin J.G."/>
            <person name="Delaux P.M."/>
            <person name="Dal Grande F."/>
            <person name="Keller J."/>
        </authorList>
    </citation>
    <scope>NUCLEOTIDE SEQUENCE [LARGE SCALE GENOMIC DNA]</scope>
    <source>
        <strain evidence="10 11">SAG 245.80</strain>
    </source>
</reference>
<comment type="similarity">
    <text evidence="2">Belongs to the mTERF family.</text>
</comment>
<evidence type="ECO:0000256" key="5">
    <source>
        <dbReference type="ARBA" id="ARBA00022737"/>
    </source>
</evidence>
<evidence type="ECO:0000256" key="2">
    <source>
        <dbReference type="ARBA" id="ARBA00007692"/>
    </source>
</evidence>
<dbReference type="InterPro" id="IPR025875">
    <property type="entry name" value="Leu-rich_rpt_4"/>
</dbReference>